<name>A0A0F9N8P9_9ZZZZ</name>
<dbReference type="EMBL" id="LAZR01003664">
    <property type="protein sequence ID" value="KKN15930.1"/>
    <property type="molecule type" value="Genomic_DNA"/>
</dbReference>
<protein>
    <submittedName>
        <fullName evidence="1">Uncharacterized protein</fullName>
    </submittedName>
</protein>
<evidence type="ECO:0000313" key="1">
    <source>
        <dbReference type="EMBL" id="KKN15930.1"/>
    </source>
</evidence>
<organism evidence="1">
    <name type="scientific">marine sediment metagenome</name>
    <dbReference type="NCBI Taxonomy" id="412755"/>
    <lineage>
        <taxon>unclassified sequences</taxon>
        <taxon>metagenomes</taxon>
        <taxon>ecological metagenomes</taxon>
    </lineage>
</organism>
<sequence length="136" mass="15669">MSVDELIKDHDPKLILTAAERIKQTEEIRKKLSESRWAETPLIFDKTTFLLPAFEGYRPLAVTLHHYGLWMEPIYTLPPSGEPDRAFALHIDESEDGLRIYIEDAFDITVQGNYELGFVLKTELKENTSIQTESET</sequence>
<dbReference type="AlphaFoldDB" id="A0A0F9N8P9"/>
<comment type="caution">
    <text evidence="1">The sequence shown here is derived from an EMBL/GenBank/DDBJ whole genome shotgun (WGS) entry which is preliminary data.</text>
</comment>
<gene>
    <name evidence="1" type="ORF">LCGC14_0980930</name>
</gene>
<proteinExistence type="predicted"/>
<accession>A0A0F9N8P9</accession>
<reference evidence="1" key="1">
    <citation type="journal article" date="2015" name="Nature">
        <title>Complex archaea that bridge the gap between prokaryotes and eukaryotes.</title>
        <authorList>
            <person name="Spang A."/>
            <person name="Saw J.H."/>
            <person name="Jorgensen S.L."/>
            <person name="Zaremba-Niedzwiedzka K."/>
            <person name="Martijn J."/>
            <person name="Lind A.E."/>
            <person name="van Eijk R."/>
            <person name="Schleper C."/>
            <person name="Guy L."/>
            <person name="Ettema T.J."/>
        </authorList>
    </citation>
    <scope>NUCLEOTIDE SEQUENCE</scope>
</reference>